<protein>
    <submittedName>
        <fullName evidence="2">Uncharacterized protein</fullName>
    </submittedName>
</protein>
<evidence type="ECO:0000313" key="2">
    <source>
        <dbReference type="EMBL" id="GAA5166837.1"/>
    </source>
</evidence>
<dbReference type="Proteomes" id="UP001428817">
    <property type="component" value="Unassembled WGS sequence"/>
</dbReference>
<proteinExistence type="predicted"/>
<sequence>MLAFGLHLLTEIDWLIAMWQPFLLSVLAGAMGVNAVPHFVKGVVGEPFPNVWGNSPLRNAVAGVLGLVIAVLLGYWAELPGHFWAGLAGAGIGALAMAVFHGAGGAYRLNAALGLPNPPRVAR</sequence>
<accession>A0ABP9QSV1</accession>
<keyword evidence="1" id="KW-1133">Transmembrane helix</keyword>
<dbReference type="EMBL" id="BAABJP010000036">
    <property type="protein sequence ID" value="GAA5166837.1"/>
    <property type="molecule type" value="Genomic_DNA"/>
</dbReference>
<evidence type="ECO:0000313" key="3">
    <source>
        <dbReference type="Proteomes" id="UP001428817"/>
    </source>
</evidence>
<feature type="transmembrane region" description="Helical" evidence="1">
    <location>
        <begin position="83"/>
        <end position="100"/>
    </location>
</feature>
<evidence type="ECO:0000256" key="1">
    <source>
        <dbReference type="SAM" id="Phobius"/>
    </source>
</evidence>
<feature type="transmembrane region" description="Helical" evidence="1">
    <location>
        <begin position="12"/>
        <end position="36"/>
    </location>
</feature>
<organism evidence="2 3">
    <name type="scientific">Pseudonocardia eucalypti</name>
    <dbReference type="NCBI Taxonomy" id="648755"/>
    <lineage>
        <taxon>Bacteria</taxon>
        <taxon>Bacillati</taxon>
        <taxon>Actinomycetota</taxon>
        <taxon>Actinomycetes</taxon>
        <taxon>Pseudonocardiales</taxon>
        <taxon>Pseudonocardiaceae</taxon>
        <taxon>Pseudonocardia</taxon>
    </lineage>
</organism>
<keyword evidence="1" id="KW-0472">Membrane</keyword>
<feature type="transmembrane region" description="Helical" evidence="1">
    <location>
        <begin position="57"/>
        <end position="77"/>
    </location>
</feature>
<comment type="caution">
    <text evidence="2">The sequence shown here is derived from an EMBL/GenBank/DDBJ whole genome shotgun (WGS) entry which is preliminary data.</text>
</comment>
<keyword evidence="1" id="KW-0812">Transmembrane</keyword>
<name>A0ABP9QSV1_9PSEU</name>
<keyword evidence="3" id="KW-1185">Reference proteome</keyword>
<gene>
    <name evidence="2" type="ORF">GCM10023321_58600</name>
</gene>
<reference evidence="3" key="1">
    <citation type="journal article" date="2019" name="Int. J. Syst. Evol. Microbiol.">
        <title>The Global Catalogue of Microorganisms (GCM) 10K type strain sequencing project: providing services to taxonomists for standard genome sequencing and annotation.</title>
        <authorList>
            <consortium name="The Broad Institute Genomics Platform"/>
            <consortium name="The Broad Institute Genome Sequencing Center for Infectious Disease"/>
            <person name="Wu L."/>
            <person name="Ma J."/>
        </authorList>
    </citation>
    <scope>NUCLEOTIDE SEQUENCE [LARGE SCALE GENOMIC DNA]</scope>
    <source>
        <strain evidence="3">JCM 18303</strain>
    </source>
</reference>